<reference evidence="1" key="1">
    <citation type="journal article" date="2018" name="Genome Biol.">
        <title>SKESA: strategic k-mer extension for scrupulous assemblies.</title>
        <authorList>
            <person name="Souvorov A."/>
            <person name="Agarwala R."/>
            <person name="Lipman D.J."/>
        </authorList>
    </citation>
    <scope>NUCLEOTIDE SEQUENCE</scope>
    <source>
        <strain evidence="1">AZ00058701</strain>
    </source>
</reference>
<gene>
    <name evidence="1" type="ORF">JBJ86_10020</name>
</gene>
<sequence length="86" mass="10261">MDDSFFNHLGETSLMWWFSQFLEKIMENVSSTISRKEYVFFDLACCINEFHALHEELSAQDIEEIKRLSKKLHSLLEDQHPRLNLV</sequence>
<evidence type="ECO:0000313" key="2">
    <source>
        <dbReference type="Proteomes" id="UP000866496"/>
    </source>
</evidence>
<reference evidence="1" key="2">
    <citation type="submission" date="2019-10" db="EMBL/GenBank/DDBJ databases">
        <authorList>
            <consortium name="NCBI Pathogen Detection Project"/>
        </authorList>
    </citation>
    <scope>NUCLEOTIDE SEQUENCE</scope>
    <source>
        <strain evidence="1">AZ00058701</strain>
    </source>
</reference>
<evidence type="ECO:0000313" key="1">
    <source>
        <dbReference type="EMBL" id="HAU1880576.1"/>
    </source>
</evidence>
<protein>
    <submittedName>
        <fullName evidence="1">Uncharacterized protein</fullName>
    </submittedName>
</protein>
<comment type="caution">
    <text evidence="1">The sequence shown here is derived from an EMBL/GenBank/DDBJ whole genome shotgun (WGS) entry which is preliminary data.</text>
</comment>
<proteinExistence type="predicted"/>
<dbReference type="Proteomes" id="UP000866496">
    <property type="component" value="Unassembled WGS sequence"/>
</dbReference>
<dbReference type="RefSeq" id="WP_014326976.1">
    <property type="nucleotide sequence ID" value="NZ_JARYZS010000001.1"/>
</dbReference>
<accession>A0AAN5PKC5</accession>
<organism evidence="1 2">
    <name type="scientific">Legionella pneumophila</name>
    <dbReference type="NCBI Taxonomy" id="446"/>
    <lineage>
        <taxon>Bacteria</taxon>
        <taxon>Pseudomonadati</taxon>
        <taxon>Pseudomonadota</taxon>
        <taxon>Gammaproteobacteria</taxon>
        <taxon>Legionellales</taxon>
        <taxon>Legionellaceae</taxon>
        <taxon>Legionella</taxon>
    </lineage>
</organism>
<dbReference type="AlphaFoldDB" id="A0AAN5PKC5"/>
<name>A0AAN5PKC5_LEGPN</name>
<dbReference type="EMBL" id="DACWHX010000011">
    <property type="protein sequence ID" value="HAU1880576.1"/>
    <property type="molecule type" value="Genomic_DNA"/>
</dbReference>